<gene>
    <name evidence="2" type="ORF">ZIOFF_021408</name>
</gene>
<dbReference type="EMBL" id="JACMSC010000006">
    <property type="protein sequence ID" value="KAG6518007.1"/>
    <property type="molecule type" value="Genomic_DNA"/>
</dbReference>
<dbReference type="AlphaFoldDB" id="A0A8J5HBR4"/>
<evidence type="ECO:0000313" key="2">
    <source>
        <dbReference type="EMBL" id="KAG6518007.1"/>
    </source>
</evidence>
<proteinExistence type="predicted"/>
<dbReference type="Proteomes" id="UP000734854">
    <property type="component" value="Unassembled WGS sequence"/>
</dbReference>
<keyword evidence="3" id="KW-1185">Reference proteome</keyword>
<evidence type="ECO:0000313" key="3">
    <source>
        <dbReference type="Proteomes" id="UP000734854"/>
    </source>
</evidence>
<evidence type="ECO:0000256" key="1">
    <source>
        <dbReference type="SAM" id="MobiDB-lite"/>
    </source>
</evidence>
<reference evidence="2 3" key="1">
    <citation type="submission" date="2020-08" db="EMBL/GenBank/DDBJ databases">
        <title>Plant Genome Project.</title>
        <authorList>
            <person name="Zhang R.-G."/>
        </authorList>
    </citation>
    <scope>NUCLEOTIDE SEQUENCE [LARGE SCALE GENOMIC DNA]</scope>
    <source>
        <tissue evidence="2">Rhizome</tissue>
    </source>
</reference>
<accession>A0A8J5HBR4</accession>
<organism evidence="2 3">
    <name type="scientific">Zingiber officinale</name>
    <name type="common">Ginger</name>
    <name type="synonym">Amomum zingiber</name>
    <dbReference type="NCBI Taxonomy" id="94328"/>
    <lineage>
        <taxon>Eukaryota</taxon>
        <taxon>Viridiplantae</taxon>
        <taxon>Streptophyta</taxon>
        <taxon>Embryophyta</taxon>
        <taxon>Tracheophyta</taxon>
        <taxon>Spermatophyta</taxon>
        <taxon>Magnoliopsida</taxon>
        <taxon>Liliopsida</taxon>
        <taxon>Zingiberales</taxon>
        <taxon>Zingiberaceae</taxon>
        <taxon>Zingiber</taxon>
    </lineage>
</organism>
<name>A0A8J5HBR4_ZINOF</name>
<protein>
    <submittedName>
        <fullName evidence="2">Uncharacterized protein</fullName>
    </submittedName>
</protein>
<feature type="region of interest" description="Disordered" evidence="1">
    <location>
        <begin position="1"/>
        <end position="21"/>
    </location>
</feature>
<comment type="caution">
    <text evidence="2">The sequence shown here is derived from an EMBL/GenBank/DDBJ whole genome shotgun (WGS) entry which is preliminary data.</text>
</comment>
<sequence length="106" mass="11682">MPALTPATAAEQSVGDDPSTVPLIDIQTTNRLLKERQWLIMTRSVRSVNVHLLSSDGGQDVMQGFGTLHLLSSINSNDAIPQSDVNREYFAEEHDRKARAGVDYES</sequence>